<proteinExistence type="predicted"/>
<feature type="compositionally biased region" description="Pro residues" evidence="1">
    <location>
        <begin position="461"/>
        <end position="483"/>
    </location>
</feature>
<feature type="compositionally biased region" description="Polar residues" evidence="1">
    <location>
        <begin position="48"/>
        <end position="58"/>
    </location>
</feature>
<feature type="compositionally biased region" description="Low complexity" evidence="1">
    <location>
        <begin position="233"/>
        <end position="256"/>
    </location>
</feature>
<dbReference type="AlphaFoldDB" id="A0A1T3CI94"/>
<accession>A0A1T3CI94</accession>
<dbReference type="OrthoDB" id="5324692at2759"/>
<feature type="compositionally biased region" description="Pro residues" evidence="1">
    <location>
        <begin position="76"/>
        <end position="88"/>
    </location>
</feature>
<name>A0A1T3CI94_9HYPO</name>
<feature type="compositionally biased region" description="Polar residues" evidence="1">
    <location>
        <begin position="27"/>
        <end position="39"/>
    </location>
</feature>
<evidence type="ECO:0000313" key="2">
    <source>
        <dbReference type="EMBL" id="OPB40819.1"/>
    </source>
</evidence>
<organism evidence="2 3">
    <name type="scientific">Trichoderma guizhouense</name>
    <dbReference type="NCBI Taxonomy" id="1491466"/>
    <lineage>
        <taxon>Eukaryota</taxon>
        <taxon>Fungi</taxon>
        <taxon>Dikarya</taxon>
        <taxon>Ascomycota</taxon>
        <taxon>Pezizomycotina</taxon>
        <taxon>Sordariomycetes</taxon>
        <taxon>Hypocreomycetidae</taxon>
        <taxon>Hypocreales</taxon>
        <taxon>Hypocreaceae</taxon>
        <taxon>Trichoderma</taxon>
    </lineage>
</organism>
<feature type="compositionally biased region" description="Basic and acidic residues" evidence="1">
    <location>
        <begin position="314"/>
        <end position="338"/>
    </location>
</feature>
<evidence type="ECO:0008006" key="4">
    <source>
        <dbReference type="Google" id="ProtNLM"/>
    </source>
</evidence>
<dbReference type="Proteomes" id="UP000191004">
    <property type="component" value="Unassembled WGS sequence"/>
</dbReference>
<comment type="caution">
    <text evidence="2">The sequence shown here is derived from an EMBL/GenBank/DDBJ whole genome shotgun (WGS) entry which is preliminary data.</text>
</comment>
<gene>
    <name evidence="2" type="ORF">A0O28_0009000</name>
</gene>
<reference evidence="2 3" key="1">
    <citation type="submission" date="2016-04" db="EMBL/GenBank/DDBJ databases">
        <title>Multiple horizontal gene transfer events from other fungi enriched the ability of the initially mycotrophic fungus Trichoderma (Ascomycota) to feed on dead plant biomass.</title>
        <authorList>
            <person name="Atanasova L."/>
            <person name="Chenthamara K."/>
            <person name="Zhang J."/>
            <person name="Grujic M."/>
            <person name="Henrissat B."/>
            <person name="Kuo A."/>
            <person name="Aertz A."/>
            <person name="Salamov A."/>
            <person name="Lipzen A."/>
            <person name="Labutti K."/>
            <person name="Barry K."/>
            <person name="Miao Y."/>
            <person name="Rahimi M.J."/>
            <person name="Shen Q."/>
            <person name="Grigoriev I.V."/>
            <person name="Kubicek C.P."/>
            <person name="Druzhinina I.S."/>
        </authorList>
    </citation>
    <scope>NUCLEOTIDE SEQUENCE [LARGE SCALE GENOMIC DNA]</scope>
    <source>
        <strain evidence="2 3">NJAU 4742</strain>
    </source>
</reference>
<feature type="compositionally biased region" description="Pro residues" evidence="1">
    <location>
        <begin position="109"/>
        <end position="121"/>
    </location>
</feature>
<dbReference type="EMBL" id="LVVK01000017">
    <property type="protein sequence ID" value="OPB40819.1"/>
    <property type="molecule type" value="Genomic_DNA"/>
</dbReference>
<protein>
    <recommendedName>
        <fullName evidence="4">Integral membrane protein</fullName>
    </recommendedName>
</protein>
<evidence type="ECO:0000256" key="1">
    <source>
        <dbReference type="SAM" id="MobiDB-lite"/>
    </source>
</evidence>
<feature type="compositionally biased region" description="Polar residues" evidence="1">
    <location>
        <begin position="488"/>
        <end position="497"/>
    </location>
</feature>
<feature type="region of interest" description="Disordered" evidence="1">
    <location>
        <begin position="1"/>
        <end position="526"/>
    </location>
</feature>
<sequence>MSGYYQQPPPLPPRYGNGSVPPPTPPRQTSGQPAQTYGGNAQYPYANVNPQQQAQYGYQTAPPPASPYPNTAAPAPYYPPPPGPPPPGHSGYSYAPASTTPGPVAAAPPQSPSQSYPPPQSPSYTYSPQNPPQSYPPPQSPSHSYPPPQTPAQSYPPPQSPSHTYPPPPPQAPAQSYPPPQTPSQSYPPPPPLPARAPVQQNVPSYPPHPPYNPAQNAQNAVSHTYSPPQPAPYYNSAPPAAPYTPASHAPTPAAPVQTSAYQHTPPVLAQPPTLAAASPQPPTAEGHAASDGTFAPVPREYDAPLPRVYDAPLPREYDAPIPRDNEAFKPIPRDHSEFAPIPRDYNEFAPIPRDYNEFTPLPRQQPANTPSAPPPPPMSTRPPARETLNNYASPPTAAPTAVGQQAPAGSEPLPPPPPSNTANNQHQYPRRPVAAPNTQQTVAPAADPTSPVQPTNNATPIPPPPAEAQQPTPAPITVPPQDPMANLYTQMNNLNMNPVEHNAAPQPSVRALDDNAPRPPPNIRATGEPLEVITYCPETRAVDYSLYWYRLPDLPDLLICTRCHADHIQPTQLASKFEKIKRPDNFNSMCCFWFPRVKEFIWPKAVRTGNVDELREFLKKRLNVKACKGRNPTAASDGIKWFGMTGSEINGFISCEACYEDRIAGTPFETRFSPYREQPTGENWSCDVCVPFISRVVVKKAKENDWAGFVSLATHRLSLPKCEGKDIQSNDCTWYMPRRKIENMRACEACYLDRVGFTRFENEFEKYVMATGFDAYFEHMTQFWSCKLTETNLPLVWAMENAIEQRNWSVFSSSAEVACRLPPCTKHGIVRGNWWTIQGGCDNYDVCETCYTSILRTSGVAQFFEPAQRNPESTLVCDFCVASPRFRQYLRKYAQAVDIGVFSYFLDYVRTFASIPVCPGLEVVEKGHWWGYPNALFCEDCYLSFVADTKLGDSVTFKKEYDERAQICQIWSSRMRTMWLKVCDAGPPDSPESKKALAEFTEFGSKRLQIYTQTVPQMKFIREMKLMKMQNAMHQGMLSVMYNGMDGLLSVSGATDGHLHGNSQVGWHDTEQGAQGAQMFNNMQAGFASANRMDEWMQMFQLEMIWKEVE</sequence>
<feature type="compositionally biased region" description="Pro residues" evidence="1">
    <location>
        <begin position="372"/>
        <end position="381"/>
    </location>
</feature>
<evidence type="ECO:0000313" key="3">
    <source>
        <dbReference type="Proteomes" id="UP000191004"/>
    </source>
</evidence>
<feature type="compositionally biased region" description="Pro residues" evidence="1">
    <location>
        <begin position="129"/>
        <end position="195"/>
    </location>
</feature>
<keyword evidence="3" id="KW-1185">Reference proteome</keyword>